<accession>A0A7W8D7P2</accession>
<reference evidence="2 3" key="1">
    <citation type="submission" date="2020-08" db="EMBL/GenBank/DDBJ databases">
        <title>Genomic Encyclopedia of Type Strains, Phase IV (KMG-IV): sequencing the most valuable type-strain genomes for metagenomic binning, comparative biology and taxonomic classification.</title>
        <authorList>
            <person name="Goeker M."/>
        </authorList>
    </citation>
    <scope>NUCLEOTIDE SEQUENCE [LARGE SCALE GENOMIC DNA]</scope>
    <source>
        <strain evidence="2 3">DSM 24163</strain>
    </source>
</reference>
<dbReference type="EMBL" id="JACHHP010000002">
    <property type="protein sequence ID" value="MBB5208186.1"/>
    <property type="molecule type" value="Genomic_DNA"/>
</dbReference>
<dbReference type="Proteomes" id="UP000521199">
    <property type="component" value="Unassembled WGS sequence"/>
</dbReference>
<sequence length="68" mass="7426">MHLFRTPWLAPHPQPSRRASFSGTRGFARRLACLVASHQAREHAMPTQLQSGDVVCIVAPSHAQPLAA</sequence>
<protein>
    <submittedName>
        <fullName evidence="2">Uncharacterized protein</fullName>
    </submittedName>
</protein>
<proteinExistence type="predicted"/>
<evidence type="ECO:0000313" key="3">
    <source>
        <dbReference type="Proteomes" id="UP000521199"/>
    </source>
</evidence>
<organism evidence="2 3">
    <name type="scientific">Chiayiivirga flava</name>
    <dbReference type="NCBI Taxonomy" id="659595"/>
    <lineage>
        <taxon>Bacteria</taxon>
        <taxon>Pseudomonadati</taxon>
        <taxon>Pseudomonadota</taxon>
        <taxon>Gammaproteobacteria</taxon>
        <taxon>Lysobacterales</taxon>
        <taxon>Lysobacteraceae</taxon>
        <taxon>Chiayiivirga</taxon>
    </lineage>
</organism>
<keyword evidence="3" id="KW-1185">Reference proteome</keyword>
<feature type="region of interest" description="Disordered" evidence="1">
    <location>
        <begin position="1"/>
        <end position="21"/>
    </location>
</feature>
<comment type="caution">
    <text evidence="2">The sequence shown here is derived from an EMBL/GenBank/DDBJ whole genome shotgun (WGS) entry which is preliminary data.</text>
</comment>
<evidence type="ECO:0000313" key="2">
    <source>
        <dbReference type="EMBL" id="MBB5208186.1"/>
    </source>
</evidence>
<dbReference type="AlphaFoldDB" id="A0A7W8D7P2"/>
<name>A0A7W8D7P2_9GAMM</name>
<evidence type="ECO:0000256" key="1">
    <source>
        <dbReference type="SAM" id="MobiDB-lite"/>
    </source>
</evidence>
<dbReference type="RefSeq" id="WP_183960681.1">
    <property type="nucleotide sequence ID" value="NZ_JACHHP010000002.1"/>
</dbReference>
<gene>
    <name evidence="2" type="ORF">HNQ52_001715</name>
</gene>